<keyword evidence="3" id="KW-1185">Reference proteome</keyword>
<dbReference type="OrthoDB" id="1939300at2759"/>
<feature type="region of interest" description="Disordered" evidence="1">
    <location>
        <begin position="1"/>
        <end position="54"/>
    </location>
</feature>
<comment type="caution">
    <text evidence="2">The sequence shown here is derived from an EMBL/GenBank/DDBJ whole genome shotgun (WGS) entry which is preliminary data.</text>
</comment>
<dbReference type="PANTHER" id="PTHR33233:SF17">
    <property type="entry name" value="DUF4283 DOMAIN-CONTAINING PROTEIN"/>
    <property type="match status" value="1"/>
</dbReference>
<evidence type="ECO:0000313" key="3">
    <source>
        <dbReference type="Proteomes" id="UP000824120"/>
    </source>
</evidence>
<gene>
    <name evidence="2" type="ORF">H5410_022183</name>
</gene>
<reference evidence="2 3" key="1">
    <citation type="submission" date="2020-09" db="EMBL/GenBank/DDBJ databases">
        <title>De no assembly of potato wild relative species, Solanum commersonii.</title>
        <authorList>
            <person name="Cho K."/>
        </authorList>
    </citation>
    <scope>NUCLEOTIDE SEQUENCE [LARGE SCALE GENOMIC DNA]</scope>
    <source>
        <strain evidence="2">LZ3.2</strain>
        <tissue evidence="2">Leaf</tissue>
    </source>
</reference>
<dbReference type="Proteomes" id="UP000824120">
    <property type="component" value="Chromosome 4"/>
</dbReference>
<name>A0A9J5ZIX4_SOLCO</name>
<evidence type="ECO:0000313" key="2">
    <source>
        <dbReference type="EMBL" id="KAG5610902.1"/>
    </source>
</evidence>
<organism evidence="2 3">
    <name type="scientific">Solanum commersonii</name>
    <name type="common">Commerson's wild potato</name>
    <name type="synonym">Commerson's nightshade</name>
    <dbReference type="NCBI Taxonomy" id="4109"/>
    <lineage>
        <taxon>Eukaryota</taxon>
        <taxon>Viridiplantae</taxon>
        <taxon>Streptophyta</taxon>
        <taxon>Embryophyta</taxon>
        <taxon>Tracheophyta</taxon>
        <taxon>Spermatophyta</taxon>
        <taxon>Magnoliopsida</taxon>
        <taxon>eudicotyledons</taxon>
        <taxon>Gunneridae</taxon>
        <taxon>Pentapetalae</taxon>
        <taxon>asterids</taxon>
        <taxon>lamiids</taxon>
        <taxon>Solanales</taxon>
        <taxon>Solanaceae</taxon>
        <taxon>Solanoideae</taxon>
        <taxon>Solaneae</taxon>
        <taxon>Solanum</taxon>
    </lineage>
</organism>
<evidence type="ECO:0000256" key="1">
    <source>
        <dbReference type="SAM" id="MobiDB-lite"/>
    </source>
</evidence>
<proteinExistence type="predicted"/>
<protein>
    <submittedName>
        <fullName evidence="2">Uncharacterized protein</fullName>
    </submittedName>
</protein>
<dbReference type="PANTHER" id="PTHR33233">
    <property type="entry name" value="ENDONUCLEASE/EXONUCLEASE/PHOSPHATASE"/>
    <property type="match status" value="1"/>
</dbReference>
<accession>A0A9J5ZIX4</accession>
<dbReference type="AlphaFoldDB" id="A0A9J5ZIX4"/>
<dbReference type="EMBL" id="JACXVP010000004">
    <property type="protein sequence ID" value="KAG5610902.1"/>
    <property type="molecule type" value="Genomic_DNA"/>
</dbReference>
<sequence>MEQLPPLPSREATPNIKEVEKPKGNLGSEIPAQISGNLPGEMQGSETEGDTERKLDVNVEPAKKWSMDSLSRISSGLGVPLYADECTTKVDKISFARVLLEMDVARELPKKLKVEDPNGRALNKK</sequence>